<protein>
    <recommendedName>
        <fullName evidence="5">DUF5666 domain-containing protein</fullName>
    </recommendedName>
</protein>
<feature type="compositionally biased region" description="Pro residues" evidence="1">
    <location>
        <begin position="91"/>
        <end position="105"/>
    </location>
</feature>
<feature type="signal peptide" evidence="2">
    <location>
        <begin position="1"/>
        <end position="22"/>
    </location>
</feature>
<evidence type="ECO:0000256" key="2">
    <source>
        <dbReference type="SAM" id="SignalP"/>
    </source>
</evidence>
<feature type="compositionally biased region" description="Low complexity" evidence="1">
    <location>
        <begin position="44"/>
        <end position="68"/>
    </location>
</feature>
<keyword evidence="4" id="KW-1185">Reference proteome</keyword>
<gene>
    <name evidence="3" type="ORF">HHL22_03715</name>
</gene>
<feature type="chain" id="PRO_5031323277" description="DUF5666 domain-containing protein" evidence="2">
    <location>
        <begin position="23"/>
        <end position="302"/>
    </location>
</feature>
<name>A0A7Y0FLE6_9BACT</name>
<dbReference type="Proteomes" id="UP000559626">
    <property type="component" value="Unassembled WGS sequence"/>
</dbReference>
<evidence type="ECO:0000313" key="4">
    <source>
        <dbReference type="Proteomes" id="UP000559626"/>
    </source>
</evidence>
<dbReference type="EMBL" id="JABBGH010000001">
    <property type="protein sequence ID" value="NML64306.1"/>
    <property type="molecule type" value="Genomic_DNA"/>
</dbReference>
<feature type="compositionally biased region" description="Pro residues" evidence="1">
    <location>
        <begin position="69"/>
        <end position="82"/>
    </location>
</feature>
<reference evidence="3 4" key="1">
    <citation type="submission" date="2020-04" db="EMBL/GenBank/DDBJ databases">
        <title>Hymenobacter polaris sp. nov., isolated from Arctic soil.</title>
        <authorList>
            <person name="Dahal R.H."/>
        </authorList>
    </citation>
    <scope>NUCLEOTIDE SEQUENCE [LARGE SCALE GENOMIC DNA]</scope>
    <source>
        <strain evidence="3 4">RP-2-7</strain>
    </source>
</reference>
<sequence>MVPTAFKIALAALLLAGSAAQAQQAAPATATPSSTKTKVKTKRGQTSQASQAGAQAPVPPAGTLAAAVPAPPAGGPPAPRPGDGPGRPAGPHGPGPAGPGGPRPAGPGQGPQRGGVRALTDFTGTLTEYTAANDEQVYDAFQLKTSVGTETVRFPRHLGQALQAAAKAGSTVTVSGFRDTDPEGRASLHLVSLTAGGQTVRDTPPARPTTPPTEETTTVRGTVQRLLQDPKGRTNGLALSDGTVLHLPPAATEQLADKLKAGATVAATGTLRAAHPGEVAARPVRVVRAQTITLDGVQFLVQ</sequence>
<keyword evidence="2" id="KW-0732">Signal</keyword>
<proteinExistence type="predicted"/>
<dbReference type="AlphaFoldDB" id="A0A7Y0FLE6"/>
<comment type="caution">
    <text evidence="3">The sequence shown here is derived from an EMBL/GenBank/DDBJ whole genome shotgun (WGS) entry which is preliminary data.</text>
</comment>
<organism evidence="3 4">
    <name type="scientific">Hymenobacter polaris</name>
    <dbReference type="NCBI Taxonomy" id="2682546"/>
    <lineage>
        <taxon>Bacteria</taxon>
        <taxon>Pseudomonadati</taxon>
        <taxon>Bacteroidota</taxon>
        <taxon>Cytophagia</taxon>
        <taxon>Cytophagales</taxon>
        <taxon>Hymenobacteraceae</taxon>
        <taxon>Hymenobacter</taxon>
    </lineage>
</organism>
<evidence type="ECO:0000313" key="3">
    <source>
        <dbReference type="EMBL" id="NML64306.1"/>
    </source>
</evidence>
<feature type="compositionally biased region" description="Low complexity" evidence="1">
    <location>
        <begin position="21"/>
        <end position="35"/>
    </location>
</feature>
<feature type="region of interest" description="Disordered" evidence="1">
    <location>
        <begin position="196"/>
        <end position="216"/>
    </location>
</feature>
<dbReference type="RefSeq" id="WP_169529612.1">
    <property type="nucleotide sequence ID" value="NZ_JABBGH010000001.1"/>
</dbReference>
<evidence type="ECO:0000256" key="1">
    <source>
        <dbReference type="SAM" id="MobiDB-lite"/>
    </source>
</evidence>
<accession>A0A7Y0FLE6</accession>
<feature type="region of interest" description="Disordered" evidence="1">
    <location>
        <begin position="21"/>
        <end position="117"/>
    </location>
</feature>
<evidence type="ECO:0008006" key="5">
    <source>
        <dbReference type="Google" id="ProtNLM"/>
    </source>
</evidence>